<accession>A0ACA9N650</accession>
<comment type="caution">
    <text evidence="1">The sequence shown here is derived from an EMBL/GenBank/DDBJ whole genome shotgun (WGS) entry which is preliminary data.</text>
</comment>
<evidence type="ECO:0000313" key="1">
    <source>
        <dbReference type="EMBL" id="CAG8634967.1"/>
    </source>
</evidence>
<dbReference type="EMBL" id="CAJVPU010013759">
    <property type="protein sequence ID" value="CAG8634967.1"/>
    <property type="molecule type" value="Genomic_DNA"/>
</dbReference>
<protein>
    <submittedName>
        <fullName evidence="1">6914_t:CDS:1</fullName>
    </submittedName>
</protein>
<proteinExistence type="predicted"/>
<sequence>KDDIENSKCKCPQYNTKLSTLLKSNKKLNKKYLRKRIYPNLYITQIYESQNNVNTSNILVPDSLPINPNSIYNVQKVLDHIKEISRINKTRTRHKDYIKKKLNSKKTLITQPISITVDEEQIQLAENSIKKEELILVIESLIGFLNKINRPQFKSLKAKKKEELLIILQQLRDLTSDNKID</sequence>
<keyword evidence="2" id="KW-1185">Reference proteome</keyword>
<gene>
    <name evidence="1" type="ORF">DHETER_LOCUS8564</name>
</gene>
<feature type="non-terminal residue" evidence="1">
    <location>
        <position position="1"/>
    </location>
</feature>
<evidence type="ECO:0000313" key="2">
    <source>
        <dbReference type="Proteomes" id="UP000789702"/>
    </source>
</evidence>
<organism evidence="1 2">
    <name type="scientific">Dentiscutata heterogama</name>
    <dbReference type="NCBI Taxonomy" id="1316150"/>
    <lineage>
        <taxon>Eukaryota</taxon>
        <taxon>Fungi</taxon>
        <taxon>Fungi incertae sedis</taxon>
        <taxon>Mucoromycota</taxon>
        <taxon>Glomeromycotina</taxon>
        <taxon>Glomeromycetes</taxon>
        <taxon>Diversisporales</taxon>
        <taxon>Gigasporaceae</taxon>
        <taxon>Dentiscutata</taxon>
    </lineage>
</organism>
<dbReference type="Proteomes" id="UP000789702">
    <property type="component" value="Unassembled WGS sequence"/>
</dbReference>
<name>A0ACA9N650_9GLOM</name>
<reference evidence="1" key="1">
    <citation type="submission" date="2021-06" db="EMBL/GenBank/DDBJ databases">
        <authorList>
            <person name="Kallberg Y."/>
            <person name="Tangrot J."/>
            <person name="Rosling A."/>
        </authorList>
    </citation>
    <scope>NUCLEOTIDE SEQUENCE</scope>
    <source>
        <strain evidence="1">IL203A</strain>
    </source>
</reference>